<protein>
    <submittedName>
        <fullName evidence="2">Uncharacterized protein</fullName>
    </submittedName>
</protein>
<feature type="region of interest" description="Disordered" evidence="1">
    <location>
        <begin position="545"/>
        <end position="599"/>
    </location>
</feature>
<proteinExistence type="predicted"/>
<feature type="compositionally biased region" description="Polar residues" evidence="1">
    <location>
        <begin position="505"/>
        <end position="514"/>
    </location>
</feature>
<feature type="region of interest" description="Disordered" evidence="1">
    <location>
        <begin position="505"/>
        <end position="533"/>
    </location>
</feature>
<sequence>MLKSSQNEHWLSGQHDCRDSFRYMGSSSSQHVDATIVSPSTARDSQKTTSLGFWTSLQGQSESTRGSLGYIPTYDGFGRRKLCYPEASRESHPPMTVRETASDSEYRIAPRTTHRFRQRPRFQPRTIPVFPARFTQPSNTGKMTVFSSNITPDPHLAWLPVWQRQFSEDNLPIELSVLEPTRVVIQRRIDALPVKDEMGNVVVGCDGQPLLDFRYEGQPVLPDRIPDRVEAWRLVAWQLWAPDLNMMDFAVRMHAEKKNHLEIERETRRLNSAMGRWRKERGGLSMQRRPSGAVAKNELSVINRIKSEPYDWALNTAYNTVWLVDQEANTVTQPELDGRPTSNVHKLSDLGPPQKVSDRIISIRNELATREKDAEDKKTTWDKLEYGNQMRHQTRKQNLEDRKALGMSAFKKSLKDDTLPSIKPKRARYEVLNPNRFKEFDTELAATDIDELIGEEMPSGFGRREFEGFILLGRPTREQVDDFVRSALASNLPGSLILDVQTTSGTCTSAPENESVSDLDSEGLPESPKLSSGFRSLKRPFEAFVQSSDIPANRSDDSHWETSSDTKDSSLVEPGTSSQNTKGDTMKIEEIEDEEMMDG</sequence>
<reference evidence="2" key="1">
    <citation type="journal article" date="2020" name="Stud. Mycol.">
        <title>101 Dothideomycetes genomes: a test case for predicting lifestyles and emergence of pathogens.</title>
        <authorList>
            <person name="Haridas S."/>
            <person name="Albert R."/>
            <person name="Binder M."/>
            <person name="Bloem J."/>
            <person name="Labutti K."/>
            <person name="Salamov A."/>
            <person name="Andreopoulos B."/>
            <person name="Baker S."/>
            <person name="Barry K."/>
            <person name="Bills G."/>
            <person name="Bluhm B."/>
            <person name="Cannon C."/>
            <person name="Castanera R."/>
            <person name="Culley D."/>
            <person name="Daum C."/>
            <person name="Ezra D."/>
            <person name="Gonzalez J."/>
            <person name="Henrissat B."/>
            <person name="Kuo A."/>
            <person name="Liang C."/>
            <person name="Lipzen A."/>
            <person name="Lutzoni F."/>
            <person name="Magnuson J."/>
            <person name="Mondo S."/>
            <person name="Nolan M."/>
            <person name="Ohm R."/>
            <person name="Pangilinan J."/>
            <person name="Park H.-J."/>
            <person name="Ramirez L."/>
            <person name="Alfaro M."/>
            <person name="Sun H."/>
            <person name="Tritt A."/>
            <person name="Yoshinaga Y."/>
            <person name="Zwiers L.-H."/>
            <person name="Turgeon B."/>
            <person name="Goodwin S."/>
            <person name="Spatafora J."/>
            <person name="Crous P."/>
            <person name="Grigoriev I."/>
        </authorList>
    </citation>
    <scope>NUCLEOTIDE SEQUENCE</scope>
    <source>
        <strain evidence="2">Tuck. ex Michener</strain>
    </source>
</reference>
<evidence type="ECO:0000313" key="3">
    <source>
        <dbReference type="Proteomes" id="UP000800092"/>
    </source>
</evidence>
<gene>
    <name evidence="2" type="ORF">EV356DRAFT_563852</name>
</gene>
<feature type="compositionally biased region" description="Acidic residues" evidence="1">
    <location>
        <begin position="590"/>
        <end position="599"/>
    </location>
</feature>
<evidence type="ECO:0000313" key="2">
    <source>
        <dbReference type="EMBL" id="KAF2238654.1"/>
    </source>
</evidence>
<dbReference type="Proteomes" id="UP000800092">
    <property type="component" value="Unassembled WGS sequence"/>
</dbReference>
<evidence type="ECO:0000256" key="1">
    <source>
        <dbReference type="SAM" id="MobiDB-lite"/>
    </source>
</evidence>
<dbReference type="EMBL" id="ML991775">
    <property type="protein sequence ID" value="KAF2238654.1"/>
    <property type="molecule type" value="Genomic_DNA"/>
</dbReference>
<dbReference type="OrthoDB" id="3945124at2759"/>
<dbReference type="AlphaFoldDB" id="A0A6A6HKI8"/>
<accession>A0A6A6HKI8</accession>
<feature type="region of interest" description="Disordered" evidence="1">
    <location>
        <begin position="334"/>
        <end position="353"/>
    </location>
</feature>
<feature type="region of interest" description="Disordered" evidence="1">
    <location>
        <begin position="29"/>
        <end position="49"/>
    </location>
</feature>
<keyword evidence="3" id="KW-1185">Reference proteome</keyword>
<feature type="compositionally biased region" description="Basic and acidic residues" evidence="1">
    <location>
        <begin position="554"/>
        <end position="570"/>
    </location>
</feature>
<organism evidence="2 3">
    <name type="scientific">Viridothelium virens</name>
    <name type="common">Speckled blister lichen</name>
    <name type="synonym">Trypethelium virens</name>
    <dbReference type="NCBI Taxonomy" id="1048519"/>
    <lineage>
        <taxon>Eukaryota</taxon>
        <taxon>Fungi</taxon>
        <taxon>Dikarya</taxon>
        <taxon>Ascomycota</taxon>
        <taxon>Pezizomycotina</taxon>
        <taxon>Dothideomycetes</taxon>
        <taxon>Dothideomycetes incertae sedis</taxon>
        <taxon>Trypetheliales</taxon>
        <taxon>Trypetheliaceae</taxon>
        <taxon>Viridothelium</taxon>
    </lineage>
</organism>
<name>A0A6A6HKI8_VIRVR</name>